<evidence type="ECO:0000256" key="1">
    <source>
        <dbReference type="ARBA" id="ARBA00006271"/>
    </source>
</evidence>
<dbReference type="InterPro" id="IPR027417">
    <property type="entry name" value="P-loop_NTPase"/>
</dbReference>
<dbReference type="SUPFAM" id="SSF55271">
    <property type="entry name" value="DNA repair protein MutS, domain I"/>
    <property type="match status" value="1"/>
</dbReference>
<accession>A0A564YG64</accession>
<dbReference type="PANTHER" id="PTHR11361">
    <property type="entry name" value="DNA MISMATCH REPAIR PROTEIN MUTS FAMILY MEMBER"/>
    <property type="match status" value="1"/>
</dbReference>
<dbReference type="GO" id="GO:0006298">
    <property type="term" value="P:mismatch repair"/>
    <property type="evidence" value="ECO:0007669"/>
    <property type="project" value="InterPro"/>
</dbReference>
<dbReference type="SUPFAM" id="SSF53150">
    <property type="entry name" value="DNA repair protein MutS, domain II"/>
    <property type="match status" value="1"/>
</dbReference>
<dbReference type="PIRSF" id="PIRSF037677">
    <property type="entry name" value="DNA_mis_repair_Msh6"/>
    <property type="match status" value="1"/>
</dbReference>
<dbReference type="PANTHER" id="PTHR11361:SF148">
    <property type="entry name" value="DNA MISMATCH REPAIR PROTEIN MSH6"/>
    <property type="match status" value="1"/>
</dbReference>
<dbReference type="InterPro" id="IPR000432">
    <property type="entry name" value="DNA_mismatch_repair_MutS_C"/>
</dbReference>
<dbReference type="InterPro" id="IPR007695">
    <property type="entry name" value="DNA_mismatch_repair_MutS-lik_N"/>
</dbReference>
<feature type="region of interest" description="Disordered" evidence="7">
    <location>
        <begin position="1"/>
        <end position="49"/>
    </location>
</feature>
<dbReference type="SMART" id="SM00533">
    <property type="entry name" value="MUTSd"/>
    <property type="match status" value="1"/>
</dbReference>
<evidence type="ECO:0000256" key="5">
    <source>
        <dbReference type="ARBA" id="ARBA00023125"/>
    </source>
</evidence>
<dbReference type="InterPro" id="IPR016151">
    <property type="entry name" value="DNA_mismatch_repair_MutS_N"/>
</dbReference>
<dbReference type="Pfam" id="PF00488">
    <property type="entry name" value="MutS_V"/>
    <property type="match status" value="1"/>
</dbReference>
<dbReference type="InterPro" id="IPR045076">
    <property type="entry name" value="MutS"/>
</dbReference>
<dbReference type="Proteomes" id="UP000321570">
    <property type="component" value="Unassembled WGS sequence"/>
</dbReference>
<gene>
    <name evidence="9" type="ORF">WMSIL1_LOCUS5881</name>
</gene>
<evidence type="ECO:0000256" key="2">
    <source>
        <dbReference type="ARBA" id="ARBA00022741"/>
    </source>
</evidence>
<dbReference type="EMBL" id="CABIJS010000199">
    <property type="protein sequence ID" value="VUZ45929.1"/>
    <property type="molecule type" value="Genomic_DNA"/>
</dbReference>
<dbReference type="InterPro" id="IPR036678">
    <property type="entry name" value="MutS_con_dom_sf"/>
</dbReference>
<dbReference type="InterPro" id="IPR007696">
    <property type="entry name" value="DNA_mismatch_repair_MutS_core"/>
</dbReference>
<evidence type="ECO:0000259" key="8">
    <source>
        <dbReference type="PROSITE" id="PS00486"/>
    </source>
</evidence>
<dbReference type="Pfam" id="PF05192">
    <property type="entry name" value="MutS_III"/>
    <property type="match status" value="1"/>
</dbReference>
<dbReference type="Pfam" id="PF01624">
    <property type="entry name" value="MutS_I"/>
    <property type="match status" value="1"/>
</dbReference>
<evidence type="ECO:0000256" key="7">
    <source>
        <dbReference type="SAM" id="MobiDB-lite"/>
    </source>
</evidence>
<keyword evidence="2 6" id="KW-0547">Nucleotide-binding</keyword>
<comment type="function">
    <text evidence="6">Component of the post-replicative DNA mismatch repair system (MMR).</text>
</comment>
<reference evidence="9 10" key="1">
    <citation type="submission" date="2019-07" db="EMBL/GenBank/DDBJ databases">
        <authorList>
            <person name="Jastrzebski P J."/>
            <person name="Paukszto L."/>
            <person name="Jastrzebski P J."/>
        </authorList>
    </citation>
    <scope>NUCLEOTIDE SEQUENCE [LARGE SCALE GENOMIC DNA]</scope>
    <source>
        <strain evidence="9 10">WMS-il1</strain>
    </source>
</reference>
<dbReference type="SUPFAM" id="SSF48334">
    <property type="entry name" value="DNA repair protein MutS, domain III"/>
    <property type="match status" value="1"/>
</dbReference>
<keyword evidence="5 6" id="KW-0238">DNA-binding</keyword>
<keyword evidence="4 6" id="KW-0067">ATP-binding</keyword>
<feature type="domain" description="DNA mismatch repair proteins mutS family" evidence="8">
    <location>
        <begin position="992"/>
        <end position="1008"/>
    </location>
</feature>
<dbReference type="Gene3D" id="3.30.420.110">
    <property type="entry name" value="MutS, connector domain"/>
    <property type="match status" value="1"/>
</dbReference>
<feature type="compositionally biased region" description="Basic and acidic residues" evidence="7">
    <location>
        <begin position="12"/>
        <end position="26"/>
    </location>
</feature>
<keyword evidence="3 6" id="KW-0227">DNA damage</keyword>
<evidence type="ECO:0000313" key="10">
    <source>
        <dbReference type="Proteomes" id="UP000321570"/>
    </source>
</evidence>
<dbReference type="AlphaFoldDB" id="A0A564YG64"/>
<proteinExistence type="inferred from homology"/>
<name>A0A564YG64_HYMDI</name>
<keyword evidence="10" id="KW-1185">Reference proteome</keyword>
<dbReference type="PROSITE" id="PS00486">
    <property type="entry name" value="DNA_MISMATCH_REPAIR_2"/>
    <property type="match status" value="1"/>
</dbReference>
<evidence type="ECO:0000313" key="9">
    <source>
        <dbReference type="EMBL" id="VUZ45929.1"/>
    </source>
</evidence>
<dbReference type="GO" id="GO:0140664">
    <property type="term" value="F:ATP-dependent DNA damage sensor activity"/>
    <property type="evidence" value="ECO:0007669"/>
    <property type="project" value="InterPro"/>
</dbReference>
<sequence>MQKSILSFFSKSSEKQKEKNELKRESGGTCSDSFIKEQTSKRPVIDDSESYEYSPIKRTSKKRRVIVESSDEEGVENVPVTSKSSRNDKSIADLYSCTNKCFGREVTNSPKVLSSPARNKSVILKSLNTSLLDTSAADSLNNSMAESSFAVDPLDENRDGSWPHLTYPFLQPERIKDASGRRPNHPDYDSKTLFVPEDFLRKQSPGLRQWWTLKSQNYDTLLFFKMGKFYELYHMDAVAAIEELKLSYMKGEMAHAGFPEIAFQRMANRLLQKGYKVARIEQTETPEAMAKRISGRAGADKVVRREICQVITPGTWFAPLRNGISPESNVLDTSVSVTSSSQGSSQPEIETDLSYNRHLMVILEAPGMEKSEIQFGIALLKATTGEIWIGQFPDDIHYSRLCTTIAHFPPSQILFERGNLSNKLRRMLKARLPSVPFEGLASGKQFLTARETICTLESANYFGLTATAGHKDSPKSVTTQHSSKTDCWPSDLLKMLDPADTLGRNPLPEYELAVRCLGAVVFYLRYCLTDTEILSLGLIHEYCPIDVVSENASIGHSEEPFYERQVNMVLDSVTLENLEILASNFNGTLEGTLLERLDSCCTPFGRRLLRYWVVNPPCHPLVINERQDAIQKLMDLSSQLQSIRDSLRRLPDLERLLTKVHIMGWNATRPDHPESRAIVVDETIYSKRKIIDFLLTLGGFKSAIRIVRDFAKLGIKSGLLHLLTSLEEDGGKFPDYSEQLALFDEAFDHEKAKRDGTIVVEPGFDLEFDQACENLRKCEQDMEDFLEEQSRIIGCQGVINTNAPSYLILIDHRRLRRGFSYAKWQSAIKCIAELDCLMSLANYSISAAAITCRPEFHTLDPGIKPFLEIVSGYHPCLTRSFSGGEITPNDVQLGLIPGQEEKTTTGFKPGATTLLITGPNMGGKSTLMRQTALLAILAHLGCQIPATSCRLTPIDRVFTRIGASDRLIAGQSTFYVELSETAVILRHASANSLVLMDELGRGTSTRDGAALASAVLKNLTSATPIRSSGPLTLFSTHYHGLVEKLQKSEAAAFIEALDVGHMACLVGGEEGGEMKSPTKDSKIDGGVQKITFLYKFVPSACPKSYGFNVAYLAQIPDEIINKGIVMAKEFEKATLIFTCLRDVLSGKMTREQVQLWRIKLANLSREKMHGCSDRKNT</sequence>
<organism evidence="9 10">
    <name type="scientific">Hymenolepis diminuta</name>
    <name type="common">Rat tapeworm</name>
    <dbReference type="NCBI Taxonomy" id="6216"/>
    <lineage>
        <taxon>Eukaryota</taxon>
        <taxon>Metazoa</taxon>
        <taxon>Spiralia</taxon>
        <taxon>Lophotrochozoa</taxon>
        <taxon>Platyhelminthes</taxon>
        <taxon>Cestoda</taxon>
        <taxon>Eucestoda</taxon>
        <taxon>Cyclophyllidea</taxon>
        <taxon>Hymenolepididae</taxon>
        <taxon>Hymenolepis</taxon>
    </lineage>
</organism>
<evidence type="ECO:0000256" key="4">
    <source>
        <dbReference type="ARBA" id="ARBA00022840"/>
    </source>
</evidence>
<dbReference type="SUPFAM" id="SSF52540">
    <property type="entry name" value="P-loop containing nucleoside triphosphate hydrolases"/>
    <property type="match status" value="1"/>
</dbReference>
<dbReference type="Gene3D" id="1.10.1420.10">
    <property type="match status" value="2"/>
</dbReference>
<dbReference type="Gene3D" id="3.40.50.300">
    <property type="entry name" value="P-loop containing nucleotide triphosphate hydrolases"/>
    <property type="match status" value="1"/>
</dbReference>
<evidence type="ECO:0000256" key="6">
    <source>
        <dbReference type="PIRNR" id="PIRNR037677"/>
    </source>
</evidence>
<comment type="similarity">
    <text evidence="1 6">Belongs to the DNA mismatch repair MutS family.</text>
</comment>
<dbReference type="GO" id="GO:0005524">
    <property type="term" value="F:ATP binding"/>
    <property type="evidence" value="ECO:0007669"/>
    <property type="project" value="UniProtKB-UniRule"/>
</dbReference>
<dbReference type="InterPro" id="IPR017261">
    <property type="entry name" value="DNA_mismatch_repair_MutS/MSH"/>
</dbReference>
<dbReference type="GO" id="GO:0032301">
    <property type="term" value="C:MutSalpha complex"/>
    <property type="evidence" value="ECO:0007669"/>
    <property type="project" value="TreeGrafter"/>
</dbReference>
<evidence type="ECO:0000256" key="3">
    <source>
        <dbReference type="ARBA" id="ARBA00022763"/>
    </source>
</evidence>
<feature type="compositionally biased region" description="Basic and acidic residues" evidence="7">
    <location>
        <begin position="34"/>
        <end position="45"/>
    </location>
</feature>
<keyword evidence="6" id="KW-0234">DNA repair</keyword>
<dbReference type="GO" id="GO:0030983">
    <property type="term" value="F:mismatched DNA binding"/>
    <property type="evidence" value="ECO:0007669"/>
    <property type="project" value="UniProtKB-UniRule"/>
</dbReference>
<dbReference type="Gene3D" id="3.40.1170.10">
    <property type="entry name" value="DNA repair protein MutS, domain I"/>
    <property type="match status" value="1"/>
</dbReference>
<dbReference type="SMART" id="SM00534">
    <property type="entry name" value="MUTSac"/>
    <property type="match status" value="1"/>
</dbReference>
<dbReference type="FunFam" id="3.40.1170.10:FF:000002">
    <property type="entry name" value="DNA mismatch repair protein"/>
    <property type="match status" value="1"/>
</dbReference>
<protein>
    <recommendedName>
        <fullName evidence="6">DNA mismatch repair protein</fullName>
    </recommendedName>
</protein>
<dbReference type="InterPro" id="IPR036187">
    <property type="entry name" value="DNA_mismatch_repair_MutS_sf"/>
</dbReference>